<protein>
    <submittedName>
        <fullName evidence="1">Replication protein A1-like protein</fullName>
    </submittedName>
</protein>
<proteinExistence type="predicted"/>
<organism evidence="1 2">
    <name type="scientific">Trifolium medium</name>
    <dbReference type="NCBI Taxonomy" id="97028"/>
    <lineage>
        <taxon>Eukaryota</taxon>
        <taxon>Viridiplantae</taxon>
        <taxon>Streptophyta</taxon>
        <taxon>Embryophyta</taxon>
        <taxon>Tracheophyta</taxon>
        <taxon>Spermatophyta</taxon>
        <taxon>Magnoliopsida</taxon>
        <taxon>eudicotyledons</taxon>
        <taxon>Gunneridae</taxon>
        <taxon>Pentapetalae</taxon>
        <taxon>rosids</taxon>
        <taxon>fabids</taxon>
        <taxon>Fabales</taxon>
        <taxon>Fabaceae</taxon>
        <taxon>Papilionoideae</taxon>
        <taxon>50 kb inversion clade</taxon>
        <taxon>NPAAA clade</taxon>
        <taxon>Hologalegina</taxon>
        <taxon>IRL clade</taxon>
        <taxon>Trifolieae</taxon>
        <taxon>Trifolium</taxon>
    </lineage>
</organism>
<keyword evidence="2" id="KW-1185">Reference proteome</keyword>
<comment type="caution">
    <text evidence="1">The sequence shown here is derived from an EMBL/GenBank/DDBJ whole genome shotgun (WGS) entry which is preliminary data.</text>
</comment>
<dbReference type="InterPro" id="IPR012340">
    <property type="entry name" value="NA-bd_OB-fold"/>
</dbReference>
<sequence>PGNRKIQVNFTLKDLKGETLKCTLWEDFGLQFQNYNSQRTIWGPTIILIHNGKIKEATENYELGVSNAWNATKLFINADIAAINDFKKRLPADQGTSSQSLSLTCQSQMCSQSSSQSHLGGIDKFMDKTVAMPIDQIIKLKEVE</sequence>
<dbReference type="Proteomes" id="UP000265520">
    <property type="component" value="Unassembled WGS sequence"/>
</dbReference>
<dbReference type="SUPFAM" id="SSF50249">
    <property type="entry name" value="Nucleic acid-binding proteins"/>
    <property type="match status" value="1"/>
</dbReference>
<reference evidence="1 2" key="1">
    <citation type="journal article" date="2018" name="Front. Plant Sci.">
        <title>Red Clover (Trifolium pratense) and Zigzag Clover (T. medium) - A Picture of Genomic Similarities and Differences.</title>
        <authorList>
            <person name="Dluhosova J."/>
            <person name="Istvanek J."/>
            <person name="Nedelnik J."/>
            <person name="Repkova J."/>
        </authorList>
    </citation>
    <scope>NUCLEOTIDE SEQUENCE [LARGE SCALE GENOMIC DNA]</scope>
    <source>
        <strain evidence="2">cv. 10/8</strain>
        <tissue evidence="1">Leaf</tissue>
    </source>
</reference>
<dbReference type="EMBL" id="LXQA010081479">
    <property type="protein sequence ID" value="MCI11782.1"/>
    <property type="molecule type" value="Genomic_DNA"/>
</dbReference>
<name>A0A392PJ24_9FABA</name>
<evidence type="ECO:0000313" key="1">
    <source>
        <dbReference type="EMBL" id="MCI11782.1"/>
    </source>
</evidence>
<evidence type="ECO:0000313" key="2">
    <source>
        <dbReference type="Proteomes" id="UP000265520"/>
    </source>
</evidence>
<dbReference type="AlphaFoldDB" id="A0A392PJ24"/>
<feature type="non-terminal residue" evidence="1">
    <location>
        <position position="1"/>
    </location>
</feature>
<accession>A0A392PJ24</accession>
<dbReference type="Gene3D" id="2.40.50.140">
    <property type="entry name" value="Nucleic acid-binding proteins"/>
    <property type="match status" value="1"/>
</dbReference>
<dbReference type="CDD" id="cd04481">
    <property type="entry name" value="RPA1_DBD_B_like"/>
    <property type="match status" value="1"/>
</dbReference>